<dbReference type="EMBL" id="CP134184">
    <property type="protein sequence ID" value="WPA95705.1"/>
    <property type="molecule type" value="Genomic_DNA"/>
</dbReference>
<dbReference type="GO" id="GO:0101005">
    <property type="term" value="F:deubiquitinase activity"/>
    <property type="evidence" value="ECO:0007669"/>
    <property type="project" value="TreeGrafter"/>
</dbReference>
<reference evidence="7 9" key="2">
    <citation type="submission" date="2023-09" db="EMBL/GenBank/DDBJ databases">
        <title>Complete-Gapless Cercospora beticola genome.</title>
        <authorList>
            <person name="Wyatt N.A."/>
            <person name="Spanner R.E."/>
            <person name="Bolton M.D."/>
        </authorList>
    </citation>
    <scope>NUCLEOTIDE SEQUENCE [LARGE SCALE GENOMIC DNA]</scope>
    <source>
        <strain evidence="7">Cb09-40</strain>
    </source>
</reference>
<feature type="compositionally biased region" description="Basic and acidic residues" evidence="4">
    <location>
        <begin position="217"/>
        <end position="244"/>
    </location>
</feature>
<reference evidence="6 8" key="1">
    <citation type="submission" date="2015-10" db="EMBL/GenBank/DDBJ databases">
        <title>The cercosporin biosynthetic gene cluster was horizontally transferred to several fungal lineages and shown to be expanded in Cercospora beticola based on microsynteny with recipient genomes.</title>
        <authorList>
            <person name="De Jonge R."/>
            <person name="Ebert M.K."/>
            <person name="Suttle J.C."/>
            <person name="Jurick Ii W.M."/>
            <person name="Secor G.A."/>
            <person name="Thomma B.P."/>
            <person name="Van De Peer Y."/>
            <person name="Bolton M.D."/>
        </authorList>
    </citation>
    <scope>NUCLEOTIDE SEQUENCE [LARGE SCALE GENOMIC DNA]</scope>
    <source>
        <strain evidence="6 8">09-40</strain>
    </source>
</reference>
<dbReference type="InterPro" id="IPR042266">
    <property type="entry name" value="PPPDE_sf"/>
</dbReference>
<feature type="region of interest" description="Disordered" evidence="4">
    <location>
        <begin position="193"/>
        <end position="336"/>
    </location>
</feature>
<gene>
    <name evidence="6" type="ORF">CB0940_00295</name>
    <name evidence="7" type="ORF">RHO25_000308</name>
</gene>
<protein>
    <submittedName>
        <fullName evidence="6">DeSI-like protein sdu1</fullName>
    </submittedName>
</protein>
<evidence type="ECO:0000259" key="5">
    <source>
        <dbReference type="PROSITE" id="PS51858"/>
    </source>
</evidence>
<dbReference type="PANTHER" id="PTHR12378:SF80">
    <property type="entry name" value="IP06716P-RELATED"/>
    <property type="match status" value="1"/>
</dbReference>
<feature type="compositionally biased region" description="Basic residues" evidence="4">
    <location>
        <begin position="1"/>
        <end position="10"/>
    </location>
</feature>
<dbReference type="SMART" id="SM01179">
    <property type="entry name" value="DUF862"/>
    <property type="match status" value="1"/>
</dbReference>
<feature type="compositionally biased region" description="Low complexity" evidence="4">
    <location>
        <begin position="327"/>
        <end position="336"/>
    </location>
</feature>
<evidence type="ECO:0000256" key="4">
    <source>
        <dbReference type="SAM" id="MobiDB-lite"/>
    </source>
</evidence>
<keyword evidence="2" id="KW-0645">Protease</keyword>
<evidence type="ECO:0000256" key="1">
    <source>
        <dbReference type="ARBA" id="ARBA00008140"/>
    </source>
</evidence>
<keyword evidence="3" id="KW-0378">Hydrolase</keyword>
<evidence type="ECO:0000313" key="9">
    <source>
        <dbReference type="Proteomes" id="UP001302367"/>
    </source>
</evidence>
<dbReference type="Proteomes" id="UP000230605">
    <property type="component" value="Chromosome 1"/>
</dbReference>
<dbReference type="PROSITE" id="PS51858">
    <property type="entry name" value="PPPDE"/>
    <property type="match status" value="1"/>
</dbReference>
<accession>A0A2G5IAJ6</accession>
<dbReference type="PANTHER" id="PTHR12378">
    <property type="entry name" value="DESUMOYLATING ISOPEPTIDASE"/>
    <property type="match status" value="1"/>
</dbReference>
<dbReference type="InterPro" id="IPR008580">
    <property type="entry name" value="PPPDE_dom"/>
</dbReference>
<organism evidence="6 8">
    <name type="scientific">Cercospora beticola</name>
    <name type="common">Sugarbeet leaf spot fungus</name>
    <dbReference type="NCBI Taxonomy" id="122368"/>
    <lineage>
        <taxon>Eukaryota</taxon>
        <taxon>Fungi</taxon>
        <taxon>Dikarya</taxon>
        <taxon>Ascomycota</taxon>
        <taxon>Pezizomycotina</taxon>
        <taxon>Dothideomycetes</taxon>
        <taxon>Dothideomycetidae</taxon>
        <taxon>Mycosphaerellales</taxon>
        <taxon>Mycosphaerellaceae</taxon>
        <taxon>Cercospora</taxon>
    </lineage>
</organism>
<feature type="compositionally biased region" description="Acidic residues" evidence="4">
    <location>
        <begin position="193"/>
        <end position="202"/>
    </location>
</feature>
<dbReference type="GO" id="GO:0006508">
    <property type="term" value="P:proteolysis"/>
    <property type="evidence" value="ECO:0007669"/>
    <property type="project" value="UniProtKB-KW"/>
</dbReference>
<comment type="similarity">
    <text evidence="1">Belongs to the DeSI family.</text>
</comment>
<dbReference type="Pfam" id="PF05903">
    <property type="entry name" value="Peptidase_C97"/>
    <property type="match status" value="1"/>
</dbReference>
<dbReference type="Gene3D" id="3.90.1720.30">
    <property type="entry name" value="PPPDE domains"/>
    <property type="match status" value="1"/>
</dbReference>
<sequence length="336" mass="36907">MAPSPKKKKLNNGSVRKTSSVASGHSRNSSVSKTEVIINVYDLLPPGRLSSLLWTIGGSLLHSGVVINDREYAYGGHNKRGVTGVYYTRPKYEPPGGTHRISILQGFTFHSPHEVERIIKEVSDEFLGPSYNLLTHNCNHFTSALVTALTGKAAPAWLNRAASIGLALPCMVPREWISPPDVETADGALLEDQEEHDDDDAIETAHYKDDDDDDADERASMLETERHARLREEQRRAREEELRYRKEKRMSMKSGGASRMSNASLARDNGRKGSATSSSAEEDSEEQSLAGGPRITTTDEPPPRFVKRTDSQGRELPVAERAPLPRSASSASASKS</sequence>
<dbReference type="AlphaFoldDB" id="A0A2G5IAJ6"/>
<keyword evidence="9" id="KW-1185">Reference proteome</keyword>
<dbReference type="Proteomes" id="UP001302367">
    <property type="component" value="Chromosome 1"/>
</dbReference>
<dbReference type="GO" id="GO:0016579">
    <property type="term" value="P:protein deubiquitination"/>
    <property type="evidence" value="ECO:0007669"/>
    <property type="project" value="TreeGrafter"/>
</dbReference>
<evidence type="ECO:0000256" key="3">
    <source>
        <dbReference type="ARBA" id="ARBA00022801"/>
    </source>
</evidence>
<proteinExistence type="inferred from homology"/>
<evidence type="ECO:0000313" key="7">
    <source>
        <dbReference type="EMBL" id="WPA95705.1"/>
    </source>
</evidence>
<dbReference type="OrthoDB" id="412286at2759"/>
<evidence type="ECO:0000313" key="6">
    <source>
        <dbReference type="EMBL" id="PIB01780.1"/>
    </source>
</evidence>
<dbReference type="EMBL" id="LKMD01000100">
    <property type="protein sequence ID" value="PIB01780.1"/>
    <property type="molecule type" value="Genomic_DNA"/>
</dbReference>
<evidence type="ECO:0000256" key="2">
    <source>
        <dbReference type="ARBA" id="ARBA00022670"/>
    </source>
</evidence>
<feature type="compositionally biased region" description="Polar residues" evidence="4">
    <location>
        <begin position="11"/>
        <end position="28"/>
    </location>
</feature>
<name>A0A2G5IAJ6_CERBT</name>
<feature type="domain" description="PPPDE" evidence="5">
    <location>
        <begin position="34"/>
        <end position="176"/>
    </location>
</feature>
<evidence type="ECO:0000313" key="8">
    <source>
        <dbReference type="Proteomes" id="UP000230605"/>
    </source>
</evidence>
<feature type="region of interest" description="Disordered" evidence="4">
    <location>
        <begin position="1"/>
        <end position="28"/>
    </location>
</feature>